<name>A0A396GUX2_MEDTR</name>
<dbReference type="Gramene" id="rna38320">
    <property type="protein sequence ID" value="RHN44228.1"/>
    <property type="gene ID" value="gene38320"/>
</dbReference>
<dbReference type="SUPFAM" id="SSF52058">
    <property type="entry name" value="L domain-like"/>
    <property type="match status" value="1"/>
</dbReference>
<keyword evidence="2" id="KW-0723">Serine/threonine-protein kinase</keyword>
<gene>
    <name evidence="2" type="ORF">MtrunA17_Chr7g0217091</name>
</gene>
<evidence type="ECO:0000313" key="2">
    <source>
        <dbReference type="EMBL" id="RHN44228.1"/>
    </source>
</evidence>
<keyword evidence="1" id="KW-0732">Signal</keyword>
<organism evidence="2">
    <name type="scientific">Medicago truncatula</name>
    <name type="common">Barrel medic</name>
    <name type="synonym">Medicago tribuloides</name>
    <dbReference type="NCBI Taxonomy" id="3880"/>
    <lineage>
        <taxon>Eukaryota</taxon>
        <taxon>Viridiplantae</taxon>
        <taxon>Streptophyta</taxon>
        <taxon>Embryophyta</taxon>
        <taxon>Tracheophyta</taxon>
        <taxon>Spermatophyta</taxon>
        <taxon>Magnoliopsida</taxon>
        <taxon>eudicotyledons</taxon>
        <taxon>Gunneridae</taxon>
        <taxon>Pentapetalae</taxon>
        <taxon>rosids</taxon>
        <taxon>fabids</taxon>
        <taxon>Fabales</taxon>
        <taxon>Fabaceae</taxon>
        <taxon>Papilionoideae</taxon>
        <taxon>50 kb inversion clade</taxon>
        <taxon>NPAAA clade</taxon>
        <taxon>Hologalegina</taxon>
        <taxon>IRL clade</taxon>
        <taxon>Trifolieae</taxon>
        <taxon>Medicago</taxon>
    </lineage>
</organism>
<proteinExistence type="predicted"/>
<dbReference type="GO" id="GO:0004674">
    <property type="term" value="F:protein serine/threonine kinase activity"/>
    <property type="evidence" value="ECO:0007669"/>
    <property type="project" value="UniProtKB-KW"/>
</dbReference>
<protein>
    <submittedName>
        <fullName evidence="2">Putative non-specific serine/threonine protein kinase</fullName>
        <ecNumber evidence="2">2.7.11.1</ecNumber>
    </submittedName>
</protein>
<dbReference type="InterPro" id="IPR032675">
    <property type="entry name" value="LRR_dom_sf"/>
</dbReference>
<keyword evidence="2" id="KW-0808">Transferase</keyword>
<comment type="caution">
    <text evidence="2">The sequence shown here is derived from an EMBL/GenBank/DDBJ whole genome shotgun (WGS) entry which is preliminary data.</text>
</comment>
<sequence>MNLTKYLVSNSYGPKMRMVFLLIWIFIVGTQSATMKSQLQMEANAIMNSGWWNTSDAYFNISNLCKWLEIICNKAGSIKEIYKYSATTSEIHFTTLNLSVFQNLERLVVQGVGLQGIIPKEIGLLSKLTYIDMSYNDLEGEIPHSLGNLTVKETIHL</sequence>
<dbReference type="InterPro" id="IPR001611">
    <property type="entry name" value="Leu-rich_rpt"/>
</dbReference>
<dbReference type="Gene3D" id="3.80.10.10">
    <property type="entry name" value="Ribonuclease Inhibitor"/>
    <property type="match status" value="1"/>
</dbReference>
<dbReference type="Proteomes" id="UP000265566">
    <property type="component" value="Chromosome 7"/>
</dbReference>
<dbReference type="AlphaFoldDB" id="A0A396GUX2"/>
<dbReference type="EMBL" id="PSQE01000007">
    <property type="protein sequence ID" value="RHN44228.1"/>
    <property type="molecule type" value="Genomic_DNA"/>
</dbReference>
<dbReference type="Pfam" id="PF00560">
    <property type="entry name" value="LRR_1"/>
    <property type="match status" value="1"/>
</dbReference>
<dbReference type="PANTHER" id="PTHR47988">
    <property type="entry name" value="SOMATIC EMBRYOGENESIS RECEPTOR KINASE 1"/>
    <property type="match status" value="1"/>
</dbReference>
<evidence type="ECO:0000256" key="1">
    <source>
        <dbReference type="ARBA" id="ARBA00022729"/>
    </source>
</evidence>
<reference evidence="2" key="1">
    <citation type="journal article" date="2018" name="Nat. Plants">
        <title>Whole-genome landscape of Medicago truncatula symbiotic genes.</title>
        <authorList>
            <person name="Pecrix Y."/>
            <person name="Gamas P."/>
            <person name="Carrere S."/>
        </authorList>
    </citation>
    <scope>NUCLEOTIDE SEQUENCE</scope>
    <source>
        <tissue evidence="2">Leaves</tissue>
    </source>
</reference>
<keyword evidence="2" id="KW-0418">Kinase</keyword>
<dbReference type="EC" id="2.7.11.1" evidence="2"/>
<accession>A0A396GUX2</accession>